<comment type="caution">
    <text evidence="6">The sequence shown here is derived from an EMBL/GenBank/DDBJ whole genome shotgun (WGS) entry which is preliminary data.</text>
</comment>
<keyword evidence="2" id="KW-0378">Hydrolase</keyword>
<dbReference type="Pfam" id="PF00395">
    <property type="entry name" value="SLH"/>
    <property type="match status" value="1"/>
</dbReference>
<feature type="signal peptide" evidence="4">
    <location>
        <begin position="1"/>
        <end position="29"/>
    </location>
</feature>
<accession>A0A2U1ZWE9</accession>
<protein>
    <recommendedName>
        <fullName evidence="5">SLH domain-containing protein</fullName>
    </recommendedName>
</protein>
<dbReference type="InterPro" id="IPR040605">
    <property type="entry name" value="Glyco_hydro2_dom5"/>
</dbReference>
<dbReference type="Pfam" id="PF02837">
    <property type="entry name" value="Glyco_hydro_2_N"/>
    <property type="match status" value="1"/>
</dbReference>
<dbReference type="Pfam" id="PF00703">
    <property type="entry name" value="Glyco_hydro_2"/>
    <property type="match status" value="1"/>
</dbReference>
<dbReference type="PANTHER" id="PTHR42732:SF1">
    <property type="entry name" value="BETA-MANNOSIDASE"/>
    <property type="match status" value="1"/>
</dbReference>
<dbReference type="PRINTS" id="PR00132">
    <property type="entry name" value="GLHYDRLASE2"/>
</dbReference>
<organism evidence="6 7">
    <name type="scientific">Serinibacter arcticus</name>
    <dbReference type="NCBI Taxonomy" id="1655435"/>
    <lineage>
        <taxon>Bacteria</taxon>
        <taxon>Bacillati</taxon>
        <taxon>Actinomycetota</taxon>
        <taxon>Actinomycetes</taxon>
        <taxon>Micrococcales</taxon>
        <taxon>Beutenbergiaceae</taxon>
        <taxon>Serinibacter</taxon>
    </lineage>
</organism>
<dbReference type="InterPro" id="IPR006104">
    <property type="entry name" value="Glyco_hydro_2_N"/>
</dbReference>
<evidence type="ECO:0000256" key="1">
    <source>
        <dbReference type="ARBA" id="ARBA00007401"/>
    </source>
</evidence>
<gene>
    <name evidence="6" type="ORF">C8046_12255</name>
</gene>
<keyword evidence="3" id="KW-0326">Glycosidase</keyword>
<dbReference type="InterPro" id="IPR017853">
    <property type="entry name" value="GH"/>
</dbReference>
<dbReference type="InterPro" id="IPR036156">
    <property type="entry name" value="Beta-gal/glucu_dom_sf"/>
</dbReference>
<dbReference type="InterPro" id="IPR051913">
    <property type="entry name" value="GH2_Domain-Containing"/>
</dbReference>
<keyword evidence="7" id="KW-1185">Reference proteome</keyword>
<dbReference type="Gene3D" id="3.20.20.80">
    <property type="entry name" value="Glycosidases"/>
    <property type="match status" value="1"/>
</dbReference>
<name>A0A2U1ZWE9_9MICO</name>
<reference evidence="6 7" key="1">
    <citation type="submission" date="2018-03" db="EMBL/GenBank/DDBJ databases">
        <title>Genome assembly of novel Miniimonas species PCH200.</title>
        <authorList>
            <person name="Thakur V."/>
            <person name="Kumar V."/>
            <person name="Singh D."/>
        </authorList>
    </citation>
    <scope>NUCLEOTIDE SEQUENCE [LARGE SCALE GENOMIC DNA]</scope>
    <source>
        <strain evidence="6 7">PCH200</strain>
    </source>
</reference>
<dbReference type="GO" id="GO:0005975">
    <property type="term" value="P:carbohydrate metabolic process"/>
    <property type="evidence" value="ECO:0007669"/>
    <property type="project" value="InterPro"/>
</dbReference>
<evidence type="ECO:0000313" key="6">
    <source>
        <dbReference type="EMBL" id="PWD51317.1"/>
    </source>
</evidence>
<dbReference type="Gene3D" id="2.60.120.260">
    <property type="entry name" value="Galactose-binding domain-like"/>
    <property type="match status" value="1"/>
</dbReference>
<dbReference type="InterPro" id="IPR006102">
    <property type="entry name" value="Ig-like_GH2"/>
</dbReference>
<dbReference type="Pfam" id="PF18565">
    <property type="entry name" value="Glyco_hydro2_C5"/>
    <property type="match status" value="1"/>
</dbReference>
<dbReference type="Gene3D" id="2.60.40.10">
    <property type="entry name" value="Immunoglobulins"/>
    <property type="match status" value="3"/>
</dbReference>
<comment type="similarity">
    <text evidence="1">Belongs to the glycosyl hydrolase 2 family.</text>
</comment>
<sequence>MHGRRTRSALVAGVACAALLAGTAVTANAAPAPDPGADQVISAGDVDGRSTNFNSDWKFVRGNPAGAEELGFDDDSWRTLDVPHDWMIEQDFNVTANPLAALAGHLSAGTAWYRKSFTVPEVALGQRVSLDFDGVQQIATVFINGEQVGVHHHGYTAFSYDITDYLTTDGSANEVAVKTDSLDYSTRWYAGGGIYRDVALTVTDAVHVKRDGTFITTPTLADDLASQEANLAVATEIEAPEDASSEVTLVTDVVDATGEVVATDTVSGTVTGGEHTFDQTITVADPELWSIDRPYLYDVVSRVMVEGEQVDTYTTSTGLRTIEFNSDGFALNGEYVELRGVNLHSDLGSLGMAYNESAARRQLVTLKEMGTNAIRTAHNPTARNFIELADEMGFVVVEEAFDNWETPRFLANEYTKWWATDAEMDMKAMVRRDRNSPSVIMWSIGNEITYGPTSAATADSLIEWTNEEDGSRPTTLGNNKYDENSLSILSKVDVPGANYPNPQRMDEVAALSPTGTFISSEVSFSMQSRGYYYEPNQVIKGPYGTEMQGSSYDNHVHVQSTGGGGTTTHSETIQRDRNNVHTAGSFVWTGIDHLGEPLPFINGGSGDKTEWARSTYTGLIDTAMFKKDVWYLYQSQWTDTPMVHLLPHWNWTEGETVQVWAYTNADSVKLYLNDELVGERTFEDKNSPRGEAYRETADGKLHLSWDIPFTPGTLRAEAYADGELIATDEVTTAGDSAAIELTPDATTIDGDNGDLAFITADILDAQGTFVPRATDNLTFEVTGGTLVATDNGNPISLEKFQGTNQRKAFSGKALAIVRPDGSGAPIRVTATADGLEVGSTVIRTTSPMFSDVPEGVQFYDEIQWLGRAGVSTGWVQADGTREYRPLNSIARDAMAAFLYRLAGSPEVQLPATSPFTDVKPDNQFYKEIVWLSQEGISTGWDNGDGTFSFRPLDPIARDAMAAFLYRSADSPSFEVPAISPFQDVFTSDQFYEEIAWMHATGVATGWQGNDGRDYYRSLAPVARDAMAAFLSRYHELS</sequence>
<dbReference type="RefSeq" id="WP_109229698.1">
    <property type="nucleotide sequence ID" value="NZ_PYHR01000002.1"/>
</dbReference>
<evidence type="ECO:0000259" key="5">
    <source>
        <dbReference type="PROSITE" id="PS51272"/>
    </source>
</evidence>
<dbReference type="Pfam" id="PF16355">
    <property type="entry name" value="DUF4982"/>
    <property type="match status" value="1"/>
</dbReference>
<evidence type="ECO:0000256" key="2">
    <source>
        <dbReference type="ARBA" id="ARBA00022801"/>
    </source>
</evidence>
<evidence type="ECO:0000313" key="7">
    <source>
        <dbReference type="Proteomes" id="UP000245166"/>
    </source>
</evidence>
<dbReference type="Proteomes" id="UP000245166">
    <property type="component" value="Unassembled WGS sequence"/>
</dbReference>
<evidence type="ECO:0000256" key="4">
    <source>
        <dbReference type="SAM" id="SignalP"/>
    </source>
</evidence>
<proteinExistence type="inferred from homology"/>
<dbReference type="SUPFAM" id="SSF51445">
    <property type="entry name" value="(Trans)glycosidases"/>
    <property type="match status" value="1"/>
</dbReference>
<keyword evidence="4" id="KW-0732">Signal</keyword>
<dbReference type="GO" id="GO:0004553">
    <property type="term" value="F:hydrolase activity, hydrolyzing O-glycosyl compounds"/>
    <property type="evidence" value="ECO:0007669"/>
    <property type="project" value="InterPro"/>
</dbReference>
<dbReference type="InterPro" id="IPR001119">
    <property type="entry name" value="SLH_dom"/>
</dbReference>
<evidence type="ECO:0000256" key="3">
    <source>
        <dbReference type="ARBA" id="ARBA00023295"/>
    </source>
</evidence>
<dbReference type="OrthoDB" id="9762066at2"/>
<feature type="domain" description="SLH" evidence="5">
    <location>
        <begin position="911"/>
        <end position="978"/>
    </location>
</feature>
<dbReference type="InterPro" id="IPR006103">
    <property type="entry name" value="Glyco_hydro_2_cat"/>
</dbReference>
<dbReference type="InterPro" id="IPR008979">
    <property type="entry name" value="Galactose-bd-like_sf"/>
</dbReference>
<dbReference type="SUPFAM" id="SSF49303">
    <property type="entry name" value="beta-Galactosidase/glucuronidase domain"/>
    <property type="match status" value="1"/>
</dbReference>
<dbReference type="SUPFAM" id="SSF49785">
    <property type="entry name" value="Galactose-binding domain-like"/>
    <property type="match status" value="1"/>
</dbReference>
<dbReference type="AlphaFoldDB" id="A0A2U1ZWE9"/>
<dbReference type="InterPro" id="IPR006101">
    <property type="entry name" value="Glyco_hydro_2"/>
</dbReference>
<feature type="domain" description="SLH" evidence="5">
    <location>
        <begin position="845"/>
        <end position="910"/>
    </location>
</feature>
<feature type="chain" id="PRO_5015630986" description="SLH domain-containing protein" evidence="4">
    <location>
        <begin position="30"/>
        <end position="1037"/>
    </location>
</feature>
<dbReference type="PROSITE" id="PS51272">
    <property type="entry name" value="SLH"/>
    <property type="match status" value="2"/>
</dbReference>
<dbReference type="EMBL" id="PYHR01000002">
    <property type="protein sequence ID" value="PWD51317.1"/>
    <property type="molecule type" value="Genomic_DNA"/>
</dbReference>
<dbReference type="PANTHER" id="PTHR42732">
    <property type="entry name" value="BETA-GALACTOSIDASE"/>
    <property type="match status" value="1"/>
</dbReference>
<dbReference type="InterPro" id="IPR032311">
    <property type="entry name" value="DUF4982"/>
</dbReference>
<dbReference type="Pfam" id="PF02836">
    <property type="entry name" value="Glyco_hydro_2_C"/>
    <property type="match status" value="1"/>
</dbReference>
<dbReference type="InterPro" id="IPR013783">
    <property type="entry name" value="Ig-like_fold"/>
</dbReference>